<proteinExistence type="predicted"/>
<dbReference type="AlphaFoldDB" id="A0A1F4UIF3"/>
<comment type="caution">
    <text evidence="1">The sequence shown here is derived from an EMBL/GenBank/DDBJ whole genome shotgun (WGS) entry which is preliminary data.</text>
</comment>
<accession>A0A1F4UIF3</accession>
<protein>
    <submittedName>
        <fullName evidence="1">Uncharacterized protein</fullName>
    </submittedName>
</protein>
<sequence>MSRPATLFLVFLALFFSGALVRSYILVHSRNEELNLLRSLVDQLQGKAAEKESTLSYYQSPEFIYKEALEQLGLTRKGEVIPVLPDWKDKKLEIEEKPVASSAAAKTEPLPYWKQWRALFFED</sequence>
<dbReference type="Proteomes" id="UP000176583">
    <property type="component" value="Unassembled WGS sequence"/>
</dbReference>
<reference evidence="1 2" key="1">
    <citation type="journal article" date="2016" name="Nat. Commun.">
        <title>Thousands of microbial genomes shed light on interconnected biogeochemical processes in an aquifer system.</title>
        <authorList>
            <person name="Anantharaman K."/>
            <person name="Brown C.T."/>
            <person name="Hug L.A."/>
            <person name="Sharon I."/>
            <person name="Castelle C.J."/>
            <person name="Probst A.J."/>
            <person name="Thomas B.C."/>
            <person name="Singh A."/>
            <person name="Wilkins M.J."/>
            <person name="Karaoz U."/>
            <person name="Brodie E.L."/>
            <person name="Williams K.H."/>
            <person name="Hubbard S.S."/>
            <person name="Banfield J.F."/>
        </authorList>
    </citation>
    <scope>NUCLEOTIDE SEQUENCE [LARGE SCALE GENOMIC DNA]</scope>
</reference>
<organism evidence="1 2">
    <name type="scientific">candidate division WWE3 bacterium RBG_19FT_COMBO_53_11</name>
    <dbReference type="NCBI Taxonomy" id="1802613"/>
    <lineage>
        <taxon>Bacteria</taxon>
        <taxon>Katanobacteria</taxon>
    </lineage>
</organism>
<gene>
    <name evidence="1" type="ORF">A2V54_03745</name>
</gene>
<dbReference type="EMBL" id="MEUW01000015">
    <property type="protein sequence ID" value="OGC44580.1"/>
    <property type="molecule type" value="Genomic_DNA"/>
</dbReference>
<evidence type="ECO:0000313" key="2">
    <source>
        <dbReference type="Proteomes" id="UP000176583"/>
    </source>
</evidence>
<name>A0A1F4UIF3_UNCKA</name>
<evidence type="ECO:0000313" key="1">
    <source>
        <dbReference type="EMBL" id="OGC44580.1"/>
    </source>
</evidence>
<dbReference type="STRING" id="1802613.A2V54_03745"/>